<dbReference type="Proteomes" id="UP001286313">
    <property type="component" value="Unassembled WGS sequence"/>
</dbReference>
<proteinExistence type="predicted"/>
<evidence type="ECO:0000256" key="1">
    <source>
        <dbReference type="SAM" id="Phobius"/>
    </source>
</evidence>
<keyword evidence="1" id="KW-0472">Membrane</keyword>
<keyword evidence="3" id="KW-1185">Reference proteome</keyword>
<name>A0AAE1KFU2_PETCI</name>
<feature type="transmembrane region" description="Helical" evidence="1">
    <location>
        <begin position="57"/>
        <end position="79"/>
    </location>
</feature>
<reference evidence="2" key="1">
    <citation type="submission" date="2023-10" db="EMBL/GenBank/DDBJ databases">
        <title>Genome assemblies of two species of porcelain crab, Petrolisthes cinctipes and Petrolisthes manimaculis (Anomura: Porcellanidae).</title>
        <authorList>
            <person name="Angst P."/>
        </authorList>
    </citation>
    <scope>NUCLEOTIDE SEQUENCE</scope>
    <source>
        <strain evidence="2">PB745_01</strain>
        <tissue evidence="2">Gill</tissue>
    </source>
</reference>
<protein>
    <submittedName>
        <fullName evidence="2">Uncharacterized protein</fullName>
    </submittedName>
</protein>
<evidence type="ECO:0000313" key="3">
    <source>
        <dbReference type="Proteomes" id="UP001286313"/>
    </source>
</evidence>
<dbReference type="EMBL" id="JAWQEG010002621">
    <property type="protein sequence ID" value="KAK3870700.1"/>
    <property type="molecule type" value="Genomic_DNA"/>
</dbReference>
<organism evidence="2 3">
    <name type="scientific">Petrolisthes cinctipes</name>
    <name type="common">Flat porcelain crab</name>
    <dbReference type="NCBI Taxonomy" id="88211"/>
    <lineage>
        <taxon>Eukaryota</taxon>
        <taxon>Metazoa</taxon>
        <taxon>Ecdysozoa</taxon>
        <taxon>Arthropoda</taxon>
        <taxon>Crustacea</taxon>
        <taxon>Multicrustacea</taxon>
        <taxon>Malacostraca</taxon>
        <taxon>Eumalacostraca</taxon>
        <taxon>Eucarida</taxon>
        <taxon>Decapoda</taxon>
        <taxon>Pleocyemata</taxon>
        <taxon>Anomura</taxon>
        <taxon>Galatheoidea</taxon>
        <taxon>Porcellanidae</taxon>
        <taxon>Petrolisthes</taxon>
    </lineage>
</organism>
<dbReference type="AlphaFoldDB" id="A0AAE1KFU2"/>
<feature type="transmembrane region" description="Helical" evidence="1">
    <location>
        <begin position="22"/>
        <end position="45"/>
    </location>
</feature>
<comment type="caution">
    <text evidence="2">The sequence shown here is derived from an EMBL/GenBank/DDBJ whole genome shotgun (WGS) entry which is preliminary data.</text>
</comment>
<evidence type="ECO:0000313" key="2">
    <source>
        <dbReference type="EMBL" id="KAK3870700.1"/>
    </source>
</evidence>
<gene>
    <name evidence="2" type="ORF">Pcinc_024081</name>
</gene>
<keyword evidence="1" id="KW-0812">Transmembrane</keyword>
<accession>A0AAE1KFU2</accession>
<keyword evidence="1" id="KW-1133">Transmembrane helix</keyword>
<sequence>MVLAGVTPIVVVEVEWCGWRGLAAAALALVVVGNCMSFVGGYYYTPVDLVPSCAATLSGLASTFIGLNGLLAPILVAWLTPTVC</sequence>